<dbReference type="AlphaFoldDB" id="A0A8H5MX06"/>
<sequence>MSAIKRTPPPSHSSSSTIVSRCFSPLVKTWKARSPSKKNKAFDPSCLLRVLWSLTTPAIREQPLETSSKPLTIPTSSSSVARSVTKFTRQSFVLDLTSSKQRAEAQTGEIELPDDDPFAVSMMIEYLYHQAYTIPDDAKLVLIYKRSSMVPFPPGTVPLKITRHFVSGDSSANQPLLHPLQTAAAAVPPPEERASHVIPYVNLYVHYKVYALGEKYGIAGLKALVVHKFETEGEDEFKSSSVNQFGYLIHVMKEAYNCTAEGDSPLRDAVVRILKSKPTLF</sequence>
<evidence type="ECO:0000313" key="1">
    <source>
        <dbReference type="EMBL" id="KAF5545451.1"/>
    </source>
</evidence>
<proteinExistence type="predicted"/>
<keyword evidence="2" id="KW-1185">Reference proteome</keyword>
<reference evidence="1 2" key="1">
    <citation type="submission" date="2020-05" db="EMBL/GenBank/DDBJ databases">
        <title>Identification and distribution of gene clusters putatively required for synthesis of sphingolipid metabolism inhibitors in phylogenetically diverse species of the filamentous fungus Fusarium.</title>
        <authorList>
            <person name="Kim H.-S."/>
            <person name="Busman M."/>
            <person name="Brown D.W."/>
            <person name="Divon H."/>
            <person name="Uhlig S."/>
            <person name="Proctor R.H."/>
        </authorList>
    </citation>
    <scope>NUCLEOTIDE SEQUENCE [LARGE SCALE GENOMIC DNA]</scope>
    <source>
        <strain evidence="1 2">NRRL 13617</strain>
    </source>
</reference>
<dbReference type="PANTHER" id="PTHR47843:SF5">
    <property type="entry name" value="BTB_POZ DOMAIN PROTEIN"/>
    <property type="match status" value="1"/>
</dbReference>
<protein>
    <submittedName>
        <fullName evidence="1">Kelch 4</fullName>
    </submittedName>
</protein>
<organism evidence="1 2">
    <name type="scientific">Fusarium phyllophilum</name>
    <dbReference type="NCBI Taxonomy" id="47803"/>
    <lineage>
        <taxon>Eukaryota</taxon>
        <taxon>Fungi</taxon>
        <taxon>Dikarya</taxon>
        <taxon>Ascomycota</taxon>
        <taxon>Pezizomycotina</taxon>
        <taxon>Sordariomycetes</taxon>
        <taxon>Hypocreomycetidae</taxon>
        <taxon>Hypocreales</taxon>
        <taxon>Nectriaceae</taxon>
        <taxon>Fusarium</taxon>
        <taxon>Fusarium fujikuroi species complex</taxon>
    </lineage>
</organism>
<dbReference type="OrthoDB" id="6359816at2759"/>
<comment type="caution">
    <text evidence="1">The sequence shown here is derived from an EMBL/GenBank/DDBJ whole genome shotgun (WGS) entry which is preliminary data.</text>
</comment>
<accession>A0A8H5MX06</accession>
<evidence type="ECO:0000313" key="2">
    <source>
        <dbReference type="Proteomes" id="UP000582016"/>
    </source>
</evidence>
<dbReference type="PANTHER" id="PTHR47843">
    <property type="entry name" value="BTB DOMAIN-CONTAINING PROTEIN-RELATED"/>
    <property type="match status" value="1"/>
</dbReference>
<gene>
    <name evidence="1" type="ORF">FPHYL_10756</name>
</gene>
<dbReference type="InterPro" id="IPR011333">
    <property type="entry name" value="SKP1/BTB/POZ_sf"/>
</dbReference>
<dbReference type="Proteomes" id="UP000582016">
    <property type="component" value="Unassembled WGS sequence"/>
</dbReference>
<dbReference type="Gene3D" id="3.30.710.10">
    <property type="entry name" value="Potassium Channel Kv1.1, Chain A"/>
    <property type="match status" value="1"/>
</dbReference>
<dbReference type="EMBL" id="JAAOAQ010000482">
    <property type="protein sequence ID" value="KAF5545451.1"/>
    <property type="molecule type" value="Genomic_DNA"/>
</dbReference>
<name>A0A8H5MX06_9HYPO</name>